<dbReference type="Proteomes" id="UP000031465">
    <property type="component" value="Unassembled WGS sequence"/>
</dbReference>
<protein>
    <submittedName>
        <fullName evidence="1">Uncharacterized protein</fullName>
    </submittedName>
</protein>
<gene>
    <name evidence="1" type="ORF">DB44_FV00110</name>
</gene>
<evidence type="ECO:0000313" key="1">
    <source>
        <dbReference type="EMBL" id="KIC70799.1"/>
    </source>
</evidence>
<dbReference type="AlphaFoldDB" id="A0A0C1GYY3"/>
<dbReference type="RefSeq" id="WP_039360793.1">
    <property type="nucleotide sequence ID" value="NZ_JSAN01000141.1"/>
</dbReference>
<organism evidence="1 2">
    <name type="scientific">Candidatus Protochlamydia amoebophila</name>
    <dbReference type="NCBI Taxonomy" id="362787"/>
    <lineage>
        <taxon>Bacteria</taxon>
        <taxon>Pseudomonadati</taxon>
        <taxon>Chlamydiota</taxon>
        <taxon>Chlamydiia</taxon>
        <taxon>Parachlamydiales</taxon>
        <taxon>Parachlamydiaceae</taxon>
        <taxon>Candidatus Protochlamydia</taxon>
    </lineage>
</organism>
<sequence>MACRENHAKTESYHCCARTENTDNDRHSDDKAVLSSTWWARTVILFTTSALVLQLCHIQKLQYLHSTPALFQSIQRFDIEHLLLTLFEPKTIVLIALRENFF</sequence>
<name>A0A0C1GYY3_9BACT</name>
<proteinExistence type="predicted"/>
<accession>A0A0C1GYY3</accession>
<comment type="caution">
    <text evidence="1">The sequence shown here is derived from an EMBL/GenBank/DDBJ whole genome shotgun (WGS) entry which is preliminary data.</text>
</comment>
<dbReference type="EMBL" id="JSAN01000141">
    <property type="protein sequence ID" value="KIC70799.1"/>
    <property type="molecule type" value="Genomic_DNA"/>
</dbReference>
<evidence type="ECO:0000313" key="2">
    <source>
        <dbReference type="Proteomes" id="UP000031465"/>
    </source>
</evidence>
<reference evidence="1 2" key="1">
    <citation type="journal article" date="2014" name="Mol. Biol. Evol.">
        <title>Massive expansion of Ubiquitination-related gene families within the Chlamydiae.</title>
        <authorList>
            <person name="Domman D."/>
            <person name="Collingro A."/>
            <person name="Lagkouvardos I."/>
            <person name="Gehre L."/>
            <person name="Weinmaier T."/>
            <person name="Rattei T."/>
            <person name="Subtil A."/>
            <person name="Horn M."/>
        </authorList>
    </citation>
    <scope>NUCLEOTIDE SEQUENCE [LARGE SCALE GENOMIC DNA]</scope>
    <source>
        <strain evidence="1 2">EI2</strain>
    </source>
</reference>